<name>A0A2W2GNH5_9ACTN</name>
<dbReference type="Pfam" id="PF13578">
    <property type="entry name" value="Methyltransf_24"/>
    <property type="match status" value="1"/>
</dbReference>
<evidence type="ECO:0008006" key="4">
    <source>
        <dbReference type="Google" id="ProtNLM"/>
    </source>
</evidence>
<dbReference type="InterPro" id="IPR029063">
    <property type="entry name" value="SAM-dependent_MTases_sf"/>
</dbReference>
<feature type="region of interest" description="Disordered" evidence="1">
    <location>
        <begin position="215"/>
        <end position="272"/>
    </location>
</feature>
<dbReference type="Gene3D" id="3.40.50.150">
    <property type="entry name" value="Vaccinia Virus protein VP39"/>
    <property type="match status" value="1"/>
</dbReference>
<gene>
    <name evidence="2" type="ORF">C1I98_23880</name>
</gene>
<organism evidence="2 3">
    <name type="scientific">Spongiactinospora gelatinilytica</name>
    <dbReference type="NCBI Taxonomy" id="2666298"/>
    <lineage>
        <taxon>Bacteria</taxon>
        <taxon>Bacillati</taxon>
        <taxon>Actinomycetota</taxon>
        <taxon>Actinomycetes</taxon>
        <taxon>Streptosporangiales</taxon>
        <taxon>Streptosporangiaceae</taxon>
        <taxon>Spongiactinospora</taxon>
    </lineage>
</organism>
<dbReference type="EMBL" id="POUA01000210">
    <property type="protein sequence ID" value="PZG38930.1"/>
    <property type="molecule type" value="Genomic_DNA"/>
</dbReference>
<dbReference type="RefSeq" id="WP_111169670.1">
    <property type="nucleotide sequence ID" value="NZ_POUA01000210.1"/>
</dbReference>
<protein>
    <recommendedName>
        <fullName evidence="4">Class I SAM-dependent methyltransferase</fullName>
    </recommendedName>
</protein>
<proteinExistence type="predicted"/>
<keyword evidence="3" id="KW-1185">Reference proteome</keyword>
<evidence type="ECO:0000313" key="3">
    <source>
        <dbReference type="Proteomes" id="UP000248544"/>
    </source>
</evidence>
<dbReference type="AlphaFoldDB" id="A0A2W2GNH5"/>
<sequence length="293" mass="33225">MTALPAAPWTLENVPGRLTETDMRVFDWLLGYQGRFFTPGHLVELGAGQGRSAILIGRHRREEERFVVCDPFEPEALRDGFEANYLAFHHRLPEIVQGPAAVILDHVEPDSCRFAHLAASRAYEDVRDDLAAARKLLLPEGIVAVDDYRFEGAPGIAAAVWEAVTAHGLRPICLTPQKFYGTWGDAGAVQEELTRWLGGRADEWASHAEQVAGRTVVHLDRRPEPEQVPEPAEEEEREQTLPLPAEPADPGPVAPRWNTGKARRKRRRPLHRRLLRMLLPKPLRRRLRRRRSR</sequence>
<evidence type="ECO:0000313" key="2">
    <source>
        <dbReference type="EMBL" id="PZG38930.1"/>
    </source>
</evidence>
<dbReference type="SUPFAM" id="SSF53335">
    <property type="entry name" value="S-adenosyl-L-methionine-dependent methyltransferases"/>
    <property type="match status" value="1"/>
</dbReference>
<evidence type="ECO:0000256" key="1">
    <source>
        <dbReference type="SAM" id="MobiDB-lite"/>
    </source>
</evidence>
<comment type="caution">
    <text evidence="2">The sequence shown here is derived from an EMBL/GenBank/DDBJ whole genome shotgun (WGS) entry which is preliminary data.</text>
</comment>
<accession>A0A2W2GNH5</accession>
<feature type="compositionally biased region" description="Pro residues" evidence="1">
    <location>
        <begin position="244"/>
        <end position="253"/>
    </location>
</feature>
<reference evidence="2 3" key="1">
    <citation type="submission" date="2018-01" db="EMBL/GenBank/DDBJ databases">
        <title>Draft genome sequence of Sphaerisporangium sp. 7K107.</title>
        <authorList>
            <person name="Sahin N."/>
            <person name="Saygin H."/>
            <person name="Ay H."/>
        </authorList>
    </citation>
    <scope>NUCLEOTIDE SEQUENCE [LARGE SCALE GENOMIC DNA]</scope>
    <source>
        <strain evidence="2 3">7K107</strain>
    </source>
</reference>
<feature type="compositionally biased region" description="Basic residues" evidence="1">
    <location>
        <begin position="261"/>
        <end position="272"/>
    </location>
</feature>
<dbReference type="Proteomes" id="UP000248544">
    <property type="component" value="Unassembled WGS sequence"/>
</dbReference>